<proteinExistence type="predicted"/>
<dbReference type="Pfam" id="PF13618">
    <property type="entry name" value="Gluconate_2-dh3"/>
    <property type="match status" value="1"/>
</dbReference>
<dbReference type="Proteomes" id="UP001201449">
    <property type="component" value="Unassembled WGS sequence"/>
</dbReference>
<keyword evidence="2" id="KW-1185">Reference proteome</keyword>
<reference evidence="1 2" key="1">
    <citation type="submission" date="2022-01" db="EMBL/GenBank/DDBJ databases">
        <title>Mariniradius saccharolyticus sp. nov., isolated from sediment of a river.</title>
        <authorList>
            <person name="Liu H."/>
        </authorList>
    </citation>
    <scope>NUCLEOTIDE SEQUENCE [LARGE SCALE GENOMIC DNA]</scope>
    <source>
        <strain evidence="1 2">RY-2</strain>
    </source>
</reference>
<evidence type="ECO:0000313" key="2">
    <source>
        <dbReference type="Proteomes" id="UP001201449"/>
    </source>
</evidence>
<dbReference type="RefSeq" id="WP_234862263.1">
    <property type="nucleotide sequence ID" value="NZ_JAKEVZ010000011.1"/>
</dbReference>
<gene>
    <name evidence="1" type="ORF">L0U89_14990</name>
</gene>
<protein>
    <submittedName>
        <fullName evidence="1">Gluconate 2-dehydrogenase subunit 3 family protein</fullName>
    </submittedName>
</protein>
<comment type="caution">
    <text evidence="1">The sequence shown here is derived from an EMBL/GenBank/DDBJ whole genome shotgun (WGS) entry which is preliminary data.</text>
</comment>
<accession>A0ABS9BWC3</accession>
<organism evidence="1 2">
    <name type="scientific">Mariniradius sediminis</name>
    <dbReference type="NCBI Taxonomy" id="2909237"/>
    <lineage>
        <taxon>Bacteria</taxon>
        <taxon>Pseudomonadati</taxon>
        <taxon>Bacteroidota</taxon>
        <taxon>Cytophagia</taxon>
        <taxon>Cytophagales</taxon>
        <taxon>Cyclobacteriaceae</taxon>
        <taxon>Mariniradius</taxon>
    </lineage>
</organism>
<dbReference type="EMBL" id="JAKEVZ010000011">
    <property type="protein sequence ID" value="MCF1752368.1"/>
    <property type="molecule type" value="Genomic_DNA"/>
</dbReference>
<name>A0ABS9BWC3_9BACT</name>
<evidence type="ECO:0000313" key="1">
    <source>
        <dbReference type="EMBL" id="MCF1752368.1"/>
    </source>
</evidence>
<dbReference type="InterPro" id="IPR027056">
    <property type="entry name" value="Gluconate_2DH_su3"/>
</dbReference>
<dbReference type="PROSITE" id="PS51257">
    <property type="entry name" value="PROKAR_LIPOPROTEIN"/>
    <property type="match status" value="1"/>
</dbReference>
<sequence>MNRRDAIRKTALMAGTAAGVPSFLSLLQACSKQERLTWVPEFLSEDQARFISAFVDTILPKTDTPGALDVKADVFIDLVYARTYDQKAQENVVAEIEKFNATAKEKFGKVFAELSLEDKTAFLKEQEANSPKFNPRVWGTAVGKQEPVGFYRGLKSMTLWAYFSSEEIGKNVLSYDPIPGEYKGCIPLSDVGNSWSL</sequence>